<evidence type="ECO:0000259" key="2">
    <source>
        <dbReference type="SMART" id="SM00460"/>
    </source>
</evidence>
<feature type="chain" id="PRO_5001633795" description="Transglutaminase-like domain-containing protein" evidence="1">
    <location>
        <begin position="17"/>
        <end position="309"/>
    </location>
</feature>
<dbReference type="SUPFAM" id="SSF54001">
    <property type="entry name" value="Cysteine proteinases"/>
    <property type="match status" value="1"/>
</dbReference>
<dbReference type="InterPro" id="IPR038765">
    <property type="entry name" value="Papain-like_cys_pep_sf"/>
</dbReference>
<name>A0A067BWD1_SAPPC</name>
<dbReference type="OMA" id="WNITFKA"/>
<sequence length="309" mass="33500">MWRAIVAIVVLAAVRAYEAPCSVNEVPFGTGAPSNSSFTCEALPAVYSAALTFLESNLSPSDRLNKATLGFGFDHNGVAVHGANLSVHAKGESRFSALVPRRLFFEYVLPHAVTNEGRSHWRPLFASVVRRLLEAASPSWRDFRTTEAINVINHGLWDGALGGAITFQSQQTPLIYDVMSTIVFGHASCTGVSIVLVSALRSAGIASRLVGTPAWNGSHGNHNWVEVWSPDDGWQFLEASPAGSGSLANPCDKWFCTKSYMTPATRVLAAKFSQRTLERFVMAWDPDNVAIPGVDRSAYYHRVCSVCPA</sequence>
<dbReference type="Gene3D" id="3.10.620.30">
    <property type="match status" value="1"/>
</dbReference>
<dbReference type="PANTHER" id="PTHR35532">
    <property type="entry name" value="SIMILAR TO POLYHYDROXYALKANOATE DEPOLYMERASE"/>
    <property type="match status" value="1"/>
</dbReference>
<dbReference type="KEGG" id="spar:SPRG_11583"/>
<dbReference type="InterPro" id="IPR002931">
    <property type="entry name" value="Transglutaminase-like"/>
</dbReference>
<dbReference type="SMART" id="SM00460">
    <property type="entry name" value="TGc"/>
    <property type="match status" value="1"/>
</dbReference>
<dbReference type="Pfam" id="PF01841">
    <property type="entry name" value="Transglut_core"/>
    <property type="match status" value="1"/>
</dbReference>
<keyword evidence="1" id="KW-0732">Signal</keyword>
<evidence type="ECO:0000313" key="4">
    <source>
        <dbReference type="Proteomes" id="UP000030745"/>
    </source>
</evidence>
<accession>A0A067BWD1</accession>
<dbReference type="RefSeq" id="XP_012206495.1">
    <property type="nucleotide sequence ID" value="XM_012351105.1"/>
</dbReference>
<dbReference type="VEuPathDB" id="FungiDB:SPRG_11583"/>
<dbReference type="Proteomes" id="UP000030745">
    <property type="component" value="Unassembled WGS sequence"/>
</dbReference>
<gene>
    <name evidence="3" type="ORF">SPRG_11583</name>
</gene>
<proteinExistence type="predicted"/>
<feature type="signal peptide" evidence="1">
    <location>
        <begin position="1"/>
        <end position="16"/>
    </location>
</feature>
<evidence type="ECO:0000313" key="3">
    <source>
        <dbReference type="EMBL" id="KDO22824.1"/>
    </source>
</evidence>
<keyword evidence="4" id="KW-1185">Reference proteome</keyword>
<dbReference type="OrthoDB" id="525602at2759"/>
<dbReference type="AlphaFoldDB" id="A0A067BWD1"/>
<dbReference type="PANTHER" id="PTHR35532:SF5">
    <property type="entry name" value="CARBOHYDRATE-BINDING DOMAIN-CONTAINING PROTEIN"/>
    <property type="match status" value="1"/>
</dbReference>
<feature type="domain" description="Transglutaminase-like" evidence="2">
    <location>
        <begin position="181"/>
        <end position="241"/>
    </location>
</feature>
<dbReference type="GeneID" id="24133609"/>
<evidence type="ECO:0000256" key="1">
    <source>
        <dbReference type="SAM" id="SignalP"/>
    </source>
</evidence>
<organism evidence="3 4">
    <name type="scientific">Saprolegnia parasitica (strain CBS 223.65)</name>
    <dbReference type="NCBI Taxonomy" id="695850"/>
    <lineage>
        <taxon>Eukaryota</taxon>
        <taxon>Sar</taxon>
        <taxon>Stramenopiles</taxon>
        <taxon>Oomycota</taxon>
        <taxon>Saprolegniomycetes</taxon>
        <taxon>Saprolegniales</taxon>
        <taxon>Saprolegniaceae</taxon>
        <taxon>Saprolegnia</taxon>
    </lineage>
</organism>
<dbReference type="EMBL" id="KK583262">
    <property type="protein sequence ID" value="KDO22824.1"/>
    <property type="molecule type" value="Genomic_DNA"/>
</dbReference>
<protein>
    <recommendedName>
        <fullName evidence="2">Transglutaminase-like domain-containing protein</fullName>
    </recommendedName>
</protein>
<reference evidence="3 4" key="1">
    <citation type="journal article" date="2013" name="PLoS Genet.">
        <title>Distinctive expansion of potential virulence genes in the genome of the oomycete fish pathogen Saprolegnia parasitica.</title>
        <authorList>
            <person name="Jiang R.H."/>
            <person name="de Bruijn I."/>
            <person name="Haas B.J."/>
            <person name="Belmonte R."/>
            <person name="Lobach L."/>
            <person name="Christie J."/>
            <person name="van den Ackerveken G."/>
            <person name="Bottin A."/>
            <person name="Bulone V."/>
            <person name="Diaz-Moreno S.M."/>
            <person name="Dumas B."/>
            <person name="Fan L."/>
            <person name="Gaulin E."/>
            <person name="Govers F."/>
            <person name="Grenville-Briggs L.J."/>
            <person name="Horner N.R."/>
            <person name="Levin J.Z."/>
            <person name="Mammella M."/>
            <person name="Meijer H.J."/>
            <person name="Morris P."/>
            <person name="Nusbaum C."/>
            <person name="Oome S."/>
            <person name="Phillips A.J."/>
            <person name="van Rooyen D."/>
            <person name="Rzeszutek E."/>
            <person name="Saraiva M."/>
            <person name="Secombes C.J."/>
            <person name="Seidl M.F."/>
            <person name="Snel B."/>
            <person name="Stassen J.H."/>
            <person name="Sykes S."/>
            <person name="Tripathy S."/>
            <person name="van den Berg H."/>
            <person name="Vega-Arreguin J.C."/>
            <person name="Wawra S."/>
            <person name="Young S.K."/>
            <person name="Zeng Q."/>
            <person name="Dieguez-Uribeondo J."/>
            <person name="Russ C."/>
            <person name="Tyler B.M."/>
            <person name="van West P."/>
        </authorList>
    </citation>
    <scope>NUCLEOTIDE SEQUENCE [LARGE SCALE GENOMIC DNA]</scope>
    <source>
        <strain evidence="3 4">CBS 223.65</strain>
    </source>
</reference>